<dbReference type="PANTHER" id="PTHR43479">
    <property type="entry name" value="ACREF/ENVCD OPERON REPRESSOR-RELATED"/>
    <property type="match status" value="1"/>
</dbReference>
<name>A0A429ZYD0_9ENTE</name>
<dbReference type="SUPFAM" id="SSF46689">
    <property type="entry name" value="Homeodomain-like"/>
    <property type="match status" value="1"/>
</dbReference>
<evidence type="ECO:0000313" key="4">
    <source>
        <dbReference type="EMBL" id="RST98951.1"/>
    </source>
</evidence>
<gene>
    <name evidence="4" type="ORF">CBF37_06165</name>
</gene>
<dbReference type="PRINTS" id="PR00455">
    <property type="entry name" value="HTHTETR"/>
</dbReference>
<dbReference type="PROSITE" id="PS50977">
    <property type="entry name" value="HTH_TETR_2"/>
    <property type="match status" value="1"/>
</dbReference>
<evidence type="ECO:0000256" key="2">
    <source>
        <dbReference type="PROSITE-ProRule" id="PRU00335"/>
    </source>
</evidence>
<reference evidence="4 5" key="1">
    <citation type="submission" date="2017-05" db="EMBL/GenBank/DDBJ databases">
        <title>Vagococcus spp. assemblies.</title>
        <authorList>
            <person name="Gulvik C.A."/>
        </authorList>
    </citation>
    <scope>NUCLEOTIDE SEQUENCE [LARGE SCALE GENOMIC DNA]</scope>
    <source>
        <strain evidence="4 5">SS1995</strain>
    </source>
</reference>
<keyword evidence="1 2" id="KW-0238">DNA-binding</keyword>
<protein>
    <submittedName>
        <fullName evidence="4">TetR family transcriptional regulator</fullName>
    </submittedName>
</protein>
<proteinExistence type="predicted"/>
<evidence type="ECO:0000313" key="5">
    <source>
        <dbReference type="Proteomes" id="UP000287857"/>
    </source>
</evidence>
<dbReference type="InterPro" id="IPR001647">
    <property type="entry name" value="HTH_TetR"/>
</dbReference>
<dbReference type="InterPro" id="IPR009057">
    <property type="entry name" value="Homeodomain-like_sf"/>
</dbReference>
<evidence type="ECO:0000259" key="3">
    <source>
        <dbReference type="PROSITE" id="PS50977"/>
    </source>
</evidence>
<accession>A0A429ZYD0</accession>
<dbReference type="InterPro" id="IPR050624">
    <property type="entry name" value="HTH-type_Tx_Regulator"/>
</dbReference>
<feature type="DNA-binding region" description="H-T-H motif" evidence="2">
    <location>
        <begin position="22"/>
        <end position="41"/>
    </location>
</feature>
<keyword evidence="5" id="KW-1185">Reference proteome</keyword>
<feature type="domain" description="HTH tetR-type" evidence="3">
    <location>
        <begin position="1"/>
        <end position="59"/>
    </location>
</feature>
<dbReference type="AlphaFoldDB" id="A0A429ZYD0"/>
<sequence length="177" mass="20885">MYDDILDTAEKLFMTQGYLATSTRQITDLLGVSQPTIYYHFKHKEDIYYHVMLRLSLDVEQKLKKIEHESTMDLEDTLLLMINYLTHEHPINFFLMMHDIKYNLSEDMSQKLYQLFSTSYKTPFINLFKKEQSRLSESINIDFTVGQLFILMTAYLGQEDEGTLPKSIHLFLNGVYA</sequence>
<dbReference type="Proteomes" id="UP000287857">
    <property type="component" value="Unassembled WGS sequence"/>
</dbReference>
<dbReference type="GO" id="GO:0003677">
    <property type="term" value="F:DNA binding"/>
    <property type="evidence" value="ECO:0007669"/>
    <property type="project" value="UniProtKB-UniRule"/>
</dbReference>
<dbReference type="Gene3D" id="1.10.357.10">
    <property type="entry name" value="Tetracycline Repressor, domain 2"/>
    <property type="match status" value="1"/>
</dbReference>
<dbReference type="PANTHER" id="PTHR43479:SF11">
    <property type="entry name" value="ACREF_ENVCD OPERON REPRESSOR-RELATED"/>
    <property type="match status" value="1"/>
</dbReference>
<comment type="caution">
    <text evidence="4">The sequence shown here is derived from an EMBL/GenBank/DDBJ whole genome shotgun (WGS) entry which is preliminary data.</text>
</comment>
<organism evidence="4 5">
    <name type="scientific">Vagococcus vulneris</name>
    <dbReference type="NCBI Taxonomy" id="1977869"/>
    <lineage>
        <taxon>Bacteria</taxon>
        <taxon>Bacillati</taxon>
        <taxon>Bacillota</taxon>
        <taxon>Bacilli</taxon>
        <taxon>Lactobacillales</taxon>
        <taxon>Enterococcaceae</taxon>
        <taxon>Vagococcus</taxon>
    </lineage>
</organism>
<dbReference type="OrthoDB" id="9814200at2"/>
<dbReference type="Pfam" id="PF00440">
    <property type="entry name" value="TetR_N"/>
    <property type="match status" value="1"/>
</dbReference>
<dbReference type="EMBL" id="NGJS01000007">
    <property type="protein sequence ID" value="RST98951.1"/>
    <property type="molecule type" value="Genomic_DNA"/>
</dbReference>
<evidence type="ECO:0000256" key="1">
    <source>
        <dbReference type="ARBA" id="ARBA00023125"/>
    </source>
</evidence>
<dbReference type="RefSeq" id="WP_125983874.1">
    <property type="nucleotide sequence ID" value="NZ_NGJS01000007.1"/>
</dbReference>